<dbReference type="PANTHER" id="PTHR35176:SF6">
    <property type="entry name" value="HEME OXYGENASE HI_0854-RELATED"/>
    <property type="match status" value="1"/>
</dbReference>
<dbReference type="GO" id="GO:0070967">
    <property type="term" value="F:coenzyme F420 binding"/>
    <property type="evidence" value="ECO:0007669"/>
    <property type="project" value="TreeGrafter"/>
</dbReference>
<evidence type="ECO:0000256" key="1">
    <source>
        <dbReference type="ARBA" id="ARBA00023002"/>
    </source>
</evidence>
<evidence type="ECO:0000313" key="4">
    <source>
        <dbReference type="Proteomes" id="UP000192534"/>
    </source>
</evidence>
<dbReference type="GO" id="GO:0005829">
    <property type="term" value="C:cytosol"/>
    <property type="evidence" value="ECO:0007669"/>
    <property type="project" value="TreeGrafter"/>
</dbReference>
<dbReference type="Gene3D" id="2.30.110.10">
    <property type="entry name" value="Electron Transport, Fmn-binding Protein, Chain A"/>
    <property type="match status" value="1"/>
</dbReference>
<protein>
    <recommendedName>
        <fullName evidence="2">Pyridoxamine 5'-phosphate oxidase N-terminal domain-containing protein</fullName>
    </recommendedName>
</protein>
<dbReference type="InterPro" id="IPR011576">
    <property type="entry name" value="Pyridox_Oxase_N"/>
</dbReference>
<dbReference type="InterPro" id="IPR012349">
    <property type="entry name" value="Split_barrel_FMN-bd"/>
</dbReference>
<keyword evidence="1" id="KW-0560">Oxidoreductase</keyword>
<dbReference type="AlphaFoldDB" id="A0A1X0J608"/>
<reference evidence="3 4" key="1">
    <citation type="submission" date="2016-12" db="EMBL/GenBank/DDBJ databases">
        <title>The new phylogeny of genus Mycobacterium.</title>
        <authorList>
            <person name="Tortoli E."/>
            <person name="Trovato A."/>
            <person name="Cirillo D.M."/>
        </authorList>
    </citation>
    <scope>NUCLEOTIDE SEQUENCE [LARGE SCALE GENOMIC DNA]</scope>
    <source>
        <strain evidence="3 4">DSM 44223</strain>
    </source>
</reference>
<organism evidence="3 4">
    <name type="scientific">Mycolicibacterium rhodesiae</name>
    <name type="common">Mycobacterium rhodesiae</name>
    <dbReference type="NCBI Taxonomy" id="36814"/>
    <lineage>
        <taxon>Bacteria</taxon>
        <taxon>Bacillati</taxon>
        <taxon>Actinomycetota</taxon>
        <taxon>Actinomycetes</taxon>
        <taxon>Mycobacteriales</taxon>
        <taxon>Mycobacteriaceae</taxon>
        <taxon>Mycolicibacterium</taxon>
    </lineage>
</organism>
<dbReference type="PANTHER" id="PTHR35176">
    <property type="entry name" value="HEME OXYGENASE HI_0854-RELATED"/>
    <property type="match status" value="1"/>
</dbReference>
<dbReference type="GO" id="GO:0016627">
    <property type="term" value="F:oxidoreductase activity, acting on the CH-CH group of donors"/>
    <property type="evidence" value="ECO:0007669"/>
    <property type="project" value="TreeGrafter"/>
</dbReference>
<dbReference type="Proteomes" id="UP000192534">
    <property type="component" value="Unassembled WGS sequence"/>
</dbReference>
<dbReference type="OrthoDB" id="4472477at2"/>
<sequence>MRRHPQIVRDVAVSDVTDLALCPPRVALAVTVDGQISVYPVRATLQTPNDLGTPRIVTVPKEAPDLCGRQVVVIADDGPQWFRLRSLMFRGVARSVGDQSYEITPTRMVAWDYGALRESPKPLADPAPPPEFTPLDAVPDLNVPNYPTNLAAAVRKSRVMIMSSRSAAGTPFAVPLWFVTHCGRIYATTSAASWTVRNVLARPQVALLFGGERSSHSTRRLIVRGHATAVQGMPPPAVAAQIAWRYYLQPSYAAVELRHISNWKRRFHYYGQSQPAHLVITPQSVTACEAP</sequence>
<proteinExistence type="predicted"/>
<evidence type="ECO:0000313" key="3">
    <source>
        <dbReference type="EMBL" id="ORB56927.1"/>
    </source>
</evidence>
<dbReference type="Pfam" id="PF01243">
    <property type="entry name" value="PNPOx_N"/>
    <property type="match status" value="1"/>
</dbReference>
<gene>
    <name evidence="3" type="ORF">BST42_00440</name>
</gene>
<dbReference type="SUPFAM" id="SSF50475">
    <property type="entry name" value="FMN-binding split barrel"/>
    <property type="match status" value="1"/>
</dbReference>
<name>A0A1X0J608_MYCRH</name>
<evidence type="ECO:0000259" key="2">
    <source>
        <dbReference type="Pfam" id="PF01243"/>
    </source>
</evidence>
<feature type="domain" description="Pyridoxamine 5'-phosphate oxidase N-terminal" evidence="2">
    <location>
        <begin position="150"/>
        <end position="230"/>
    </location>
</feature>
<comment type="caution">
    <text evidence="3">The sequence shown here is derived from an EMBL/GenBank/DDBJ whole genome shotgun (WGS) entry which is preliminary data.</text>
</comment>
<dbReference type="EMBL" id="MVIH01000001">
    <property type="protein sequence ID" value="ORB56927.1"/>
    <property type="molecule type" value="Genomic_DNA"/>
</dbReference>
<accession>A0A1X0J608</accession>
<keyword evidence="4" id="KW-1185">Reference proteome</keyword>
<dbReference type="InterPro" id="IPR052019">
    <property type="entry name" value="F420H2_bilvrd_red/Heme_oxyg"/>
</dbReference>